<dbReference type="EMBL" id="PCSZ01000061">
    <property type="protein sequence ID" value="PIP60477.1"/>
    <property type="molecule type" value="Genomic_DNA"/>
</dbReference>
<evidence type="ECO:0000313" key="2">
    <source>
        <dbReference type="EMBL" id="PIP60477.1"/>
    </source>
</evidence>
<feature type="transmembrane region" description="Helical" evidence="1">
    <location>
        <begin position="305"/>
        <end position="323"/>
    </location>
</feature>
<dbReference type="AlphaFoldDB" id="A0A2H0BS23"/>
<evidence type="ECO:0000313" key="3">
    <source>
        <dbReference type="Proteomes" id="UP000231581"/>
    </source>
</evidence>
<keyword evidence="1" id="KW-1133">Transmembrane helix</keyword>
<feature type="transmembrane region" description="Helical" evidence="1">
    <location>
        <begin position="486"/>
        <end position="508"/>
    </location>
</feature>
<sequence length="523" mass="59775">MSAYARESIERLASIVQPQEYAPPPDSSPITVHAAVSRFAVLYEKIRNAVDYKDDHLLRKSAILRILKRQLALEGDAEAASVQLIRELIAARYLPNAVLPESLFAKVATVIQKYLVINRIKIADEKYDEWLFGIVAAELEELVDDHTQMKGFINFLYEQLADKILVDEDILSDTDRRLQVYIACHRCLIKADDEMVGFKLARAYQPLWMAPEQWVEAPHEMAENMVRVYSSVQAALTQKLGQKFIVAVKPWAISLNILRTALNENPPQAAELLQNPEALHGAVERIAERRMKEAHGRLRRGTVRAIIYLFITKIFIALALEIPSELALYHQVNNAALLTNITFPPVLMFLVGSMIRMPGKENVKRIKLGVDELLSEDGAPEKRIRIQRKRGTVSRFVFGLVYAGTFIITFGLIISGLKFLHFTGVSSVIFIFFLSVVSFFAFRLRISAKEFVAVVRPDRLTTMILDFFSLPVLRAGRWLSETFSRFNLFIFFFDFIVEAPFKIFLNVLEEWSAFMKEKKEQLE</sequence>
<proteinExistence type="predicted"/>
<keyword evidence="1" id="KW-0812">Transmembrane</keyword>
<keyword evidence="1" id="KW-0472">Membrane</keyword>
<feature type="transmembrane region" description="Helical" evidence="1">
    <location>
        <begin position="420"/>
        <end position="442"/>
    </location>
</feature>
<feature type="transmembrane region" description="Helical" evidence="1">
    <location>
        <begin position="392"/>
        <end position="414"/>
    </location>
</feature>
<evidence type="ECO:0000256" key="1">
    <source>
        <dbReference type="SAM" id="Phobius"/>
    </source>
</evidence>
<dbReference type="Proteomes" id="UP000231581">
    <property type="component" value="Unassembled WGS sequence"/>
</dbReference>
<organism evidence="2 3">
    <name type="scientific">Candidatus Uhrbacteria bacterium CG22_combo_CG10-13_8_21_14_all_47_17</name>
    <dbReference type="NCBI Taxonomy" id="1975041"/>
    <lineage>
        <taxon>Bacteria</taxon>
        <taxon>Candidatus Uhriibacteriota</taxon>
    </lineage>
</organism>
<protein>
    <submittedName>
        <fullName evidence="2">Uncharacterized protein</fullName>
    </submittedName>
</protein>
<reference evidence="2 3" key="1">
    <citation type="submission" date="2017-09" db="EMBL/GenBank/DDBJ databases">
        <title>Depth-based differentiation of microbial function through sediment-hosted aquifers and enrichment of novel symbionts in the deep terrestrial subsurface.</title>
        <authorList>
            <person name="Probst A.J."/>
            <person name="Ladd B."/>
            <person name="Jarett J.K."/>
            <person name="Geller-Mcgrath D.E."/>
            <person name="Sieber C.M."/>
            <person name="Emerson J.B."/>
            <person name="Anantharaman K."/>
            <person name="Thomas B.C."/>
            <person name="Malmstrom R."/>
            <person name="Stieglmeier M."/>
            <person name="Klingl A."/>
            <person name="Woyke T."/>
            <person name="Ryan C.M."/>
            <person name="Banfield J.F."/>
        </authorList>
    </citation>
    <scope>NUCLEOTIDE SEQUENCE [LARGE SCALE GENOMIC DNA]</scope>
    <source>
        <strain evidence="2">CG22_combo_CG10-13_8_21_14_all_47_17</strain>
    </source>
</reference>
<feature type="transmembrane region" description="Helical" evidence="1">
    <location>
        <begin position="335"/>
        <end position="355"/>
    </location>
</feature>
<gene>
    <name evidence="2" type="ORF">COX00_02950</name>
</gene>
<comment type="caution">
    <text evidence="2">The sequence shown here is derived from an EMBL/GenBank/DDBJ whole genome shotgun (WGS) entry which is preliminary data.</text>
</comment>
<name>A0A2H0BS23_9BACT</name>
<accession>A0A2H0BS23</accession>